<evidence type="ECO:0000256" key="3">
    <source>
        <dbReference type="ARBA" id="ARBA00022490"/>
    </source>
</evidence>
<dbReference type="InterPro" id="IPR036869">
    <property type="entry name" value="J_dom_sf"/>
</dbReference>
<feature type="binding site" evidence="13">
    <location>
        <position position="149"/>
    </location>
    <ligand>
        <name>Zn(2+)</name>
        <dbReference type="ChEBI" id="CHEBI:29105"/>
        <label>1</label>
    </ligand>
</feature>
<feature type="domain" description="CR-type" evidence="16">
    <location>
        <begin position="133"/>
        <end position="211"/>
    </location>
</feature>
<dbReference type="SMART" id="SM00271">
    <property type="entry name" value="DnaJ"/>
    <property type="match status" value="1"/>
</dbReference>
<dbReference type="NCBIfam" id="TIGR02349">
    <property type="entry name" value="DnaJ_bact"/>
    <property type="match status" value="1"/>
</dbReference>
<name>A0A143DCU2_9PROT</name>
<dbReference type="PROSITE" id="PS51188">
    <property type="entry name" value="ZF_CR"/>
    <property type="match status" value="1"/>
</dbReference>
<keyword evidence="5 13" id="KW-0479">Metal-binding</keyword>
<dbReference type="GO" id="GO:0008270">
    <property type="term" value="F:zinc ion binding"/>
    <property type="evidence" value="ECO:0007669"/>
    <property type="project" value="UniProtKB-UniRule"/>
</dbReference>
<comment type="similarity">
    <text evidence="11 13">Belongs to the DnaJ family.</text>
</comment>
<feature type="repeat" description="CXXCXGXG motif" evidence="13">
    <location>
        <begin position="185"/>
        <end position="192"/>
    </location>
</feature>
<feature type="binding site" evidence="13">
    <location>
        <position position="166"/>
    </location>
    <ligand>
        <name>Zn(2+)</name>
        <dbReference type="ChEBI" id="CHEBI:29105"/>
        <label>2</label>
    </ligand>
</feature>
<dbReference type="CDD" id="cd06257">
    <property type="entry name" value="DnaJ"/>
    <property type="match status" value="1"/>
</dbReference>
<evidence type="ECO:0000313" key="17">
    <source>
        <dbReference type="EMBL" id="AMW34537.1"/>
    </source>
</evidence>
<dbReference type="PANTHER" id="PTHR43096:SF48">
    <property type="entry name" value="CHAPERONE PROTEIN DNAJ"/>
    <property type="match status" value="1"/>
</dbReference>
<dbReference type="Pfam" id="PF01556">
    <property type="entry name" value="DnaJ_C"/>
    <property type="match status" value="1"/>
</dbReference>
<dbReference type="GO" id="GO:0006260">
    <property type="term" value="P:DNA replication"/>
    <property type="evidence" value="ECO:0007669"/>
    <property type="project" value="UniProtKB-KW"/>
</dbReference>
<dbReference type="NCBIfam" id="NF008035">
    <property type="entry name" value="PRK10767.1"/>
    <property type="match status" value="1"/>
</dbReference>
<dbReference type="GO" id="GO:0009408">
    <property type="term" value="P:response to heat"/>
    <property type="evidence" value="ECO:0007669"/>
    <property type="project" value="InterPro"/>
</dbReference>
<evidence type="ECO:0000256" key="5">
    <source>
        <dbReference type="ARBA" id="ARBA00022723"/>
    </source>
</evidence>
<feature type="binding site" evidence="13">
    <location>
        <position position="163"/>
    </location>
    <ligand>
        <name>Zn(2+)</name>
        <dbReference type="ChEBI" id="CHEBI:29105"/>
        <label>2</label>
    </ligand>
</feature>
<dbReference type="Gene3D" id="2.10.230.10">
    <property type="entry name" value="Heat shock protein DnaJ, cysteine-rich domain"/>
    <property type="match status" value="1"/>
</dbReference>
<dbReference type="GO" id="GO:0031072">
    <property type="term" value="F:heat shock protein binding"/>
    <property type="evidence" value="ECO:0007669"/>
    <property type="project" value="InterPro"/>
</dbReference>
<gene>
    <name evidence="13" type="primary">dnaJ</name>
    <name evidence="17" type="ORF">AY555_04360</name>
</gene>
<evidence type="ECO:0000313" key="18">
    <source>
        <dbReference type="Proteomes" id="UP000076066"/>
    </source>
</evidence>
<proteinExistence type="inferred from homology"/>
<evidence type="ECO:0000256" key="8">
    <source>
        <dbReference type="ARBA" id="ARBA00022833"/>
    </source>
</evidence>
<feature type="repeat" description="CXXCXGXG motif" evidence="13">
    <location>
        <begin position="199"/>
        <end position="206"/>
    </location>
</feature>
<dbReference type="GO" id="GO:0005524">
    <property type="term" value="F:ATP binding"/>
    <property type="evidence" value="ECO:0007669"/>
    <property type="project" value="InterPro"/>
</dbReference>
<feature type="binding site" evidence="13">
    <location>
        <position position="185"/>
    </location>
    <ligand>
        <name>Zn(2+)</name>
        <dbReference type="ChEBI" id="CHEBI:29105"/>
        <label>2</label>
    </ligand>
</feature>
<dbReference type="HAMAP" id="MF_01152">
    <property type="entry name" value="DnaJ"/>
    <property type="match status" value="1"/>
</dbReference>
<feature type="repeat" description="CXXCXGXG motif" evidence="13">
    <location>
        <begin position="146"/>
        <end position="153"/>
    </location>
</feature>
<organism evidence="17 18">
    <name type="scientific">Haematospirillum jordaniae</name>
    <dbReference type="NCBI Taxonomy" id="1549855"/>
    <lineage>
        <taxon>Bacteria</taxon>
        <taxon>Pseudomonadati</taxon>
        <taxon>Pseudomonadota</taxon>
        <taxon>Alphaproteobacteria</taxon>
        <taxon>Rhodospirillales</taxon>
        <taxon>Novispirillaceae</taxon>
        <taxon>Haematospirillum</taxon>
    </lineage>
</organism>
<evidence type="ECO:0000256" key="13">
    <source>
        <dbReference type="HAMAP-Rule" id="MF_01152"/>
    </source>
</evidence>
<sequence>MSSKRDYYEVLGVSQDADAGAIKKAYRLRAKDCHPDLFPGDDKAAESFRELTEAYEVLQDTQKRAAYDRFGHDAFSQGGGGASGFGGFDFGGGFADIIDEVFGNFAGRQRGGPSRGADVRYDMSITLEEAFLGKTATVTLSTATSCGTCKGSGAKPGTTPTTCSTCRGQGRIRVQQGMFLVERTCSSCHGRGKTITDPCSSCRGSGRENRERTLEVKIPPGVEDGTRIRLSGEGEAGMLGAPAGDLYIFLSIRPHRIFQREGADIYCRVPITMTTAALGGSIEVPSIDGSRARVTIPAGTQSGNQFRLRNKGMSVLRSPKRGDMIVHAQVETPVNLTDEQKDLLRRFDEAGGGETSPESTGFFRRIRELWDDLTD</sequence>
<dbReference type="SUPFAM" id="SSF46565">
    <property type="entry name" value="Chaperone J-domain"/>
    <property type="match status" value="1"/>
</dbReference>
<dbReference type="KEGG" id="hjo:AY555_04360"/>
<dbReference type="InterPro" id="IPR018253">
    <property type="entry name" value="DnaJ_domain_CS"/>
</dbReference>
<dbReference type="InterPro" id="IPR036410">
    <property type="entry name" value="HSP_DnaJ_Cys-rich_dom_sf"/>
</dbReference>
<dbReference type="Pfam" id="PF00684">
    <property type="entry name" value="DnaJ_CXXCXGXG"/>
    <property type="match status" value="1"/>
</dbReference>
<evidence type="ECO:0000256" key="4">
    <source>
        <dbReference type="ARBA" id="ARBA00022705"/>
    </source>
</evidence>
<dbReference type="InterPro" id="IPR008971">
    <property type="entry name" value="HSP40/DnaJ_pept-bd"/>
</dbReference>
<comment type="domain">
    <text evidence="13">The J domain is necessary and sufficient to stimulate DnaK ATPase activity. Zinc center 1 plays an important role in the autonomous, DnaK-independent chaperone activity of DnaJ. Zinc center 2 is essential for interaction with DnaK and for DnaJ activity.</text>
</comment>
<evidence type="ECO:0000259" key="16">
    <source>
        <dbReference type="PROSITE" id="PS51188"/>
    </source>
</evidence>
<feature type="repeat" description="CXXCXGXG motif" evidence="13">
    <location>
        <begin position="163"/>
        <end position="170"/>
    </location>
</feature>
<dbReference type="Pfam" id="PF00226">
    <property type="entry name" value="DnaJ"/>
    <property type="match status" value="1"/>
</dbReference>
<dbReference type="RefSeq" id="WP_066133929.1">
    <property type="nucleotide sequence ID" value="NZ_CP014525.1"/>
</dbReference>
<dbReference type="OrthoDB" id="9779889at2"/>
<dbReference type="EMBL" id="CP014525">
    <property type="protein sequence ID" value="AMW34537.1"/>
    <property type="molecule type" value="Genomic_DNA"/>
</dbReference>
<feature type="binding site" evidence="13">
    <location>
        <position position="202"/>
    </location>
    <ligand>
        <name>Zn(2+)</name>
        <dbReference type="ChEBI" id="CHEBI:29105"/>
        <label>1</label>
    </ligand>
</feature>
<dbReference type="FunFam" id="2.10.230.10:FF:000002">
    <property type="entry name" value="Molecular chaperone DnaJ"/>
    <property type="match status" value="1"/>
</dbReference>
<dbReference type="Proteomes" id="UP000076066">
    <property type="component" value="Chromosome"/>
</dbReference>
<evidence type="ECO:0000259" key="15">
    <source>
        <dbReference type="PROSITE" id="PS50076"/>
    </source>
</evidence>
<dbReference type="PRINTS" id="PR00625">
    <property type="entry name" value="JDOMAIN"/>
</dbReference>
<feature type="binding site" evidence="13">
    <location>
        <position position="188"/>
    </location>
    <ligand>
        <name>Zn(2+)</name>
        <dbReference type="ChEBI" id="CHEBI:29105"/>
        <label>2</label>
    </ligand>
</feature>
<evidence type="ECO:0000256" key="10">
    <source>
        <dbReference type="ARBA" id="ARBA00023186"/>
    </source>
</evidence>
<dbReference type="SUPFAM" id="SSF57938">
    <property type="entry name" value="DnaJ/Hsp40 cysteine-rich domain"/>
    <property type="match status" value="1"/>
</dbReference>
<feature type="zinc finger region" description="CR-type" evidence="14">
    <location>
        <begin position="133"/>
        <end position="211"/>
    </location>
</feature>
<dbReference type="PANTHER" id="PTHR43096">
    <property type="entry name" value="DNAJ HOMOLOG 1, MITOCHONDRIAL-RELATED"/>
    <property type="match status" value="1"/>
</dbReference>
<evidence type="ECO:0000256" key="6">
    <source>
        <dbReference type="ARBA" id="ARBA00022737"/>
    </source>
</evidence>
<accession>A0A143DCU2</accession>
<evidence type="ECO:0000256" key="12">
    <source>
        <dbReference type="ARBA" id="ARBA00067609"/>
    </source>
</evidence>
<protein>
    <recommendedName>
        <fullName evidence="12 13">Chaperone protein DnaJ</fullName>
    </recommendedName>
</protein>
<comment type="function">
    <text evidence="13">Participates actively in the response to hyperosmotic and heat shock by preventing the aggregation of stress-denatured proteins and by disaggregating proteins, also in an autonomous, DnaK-independent fashion. Unfolded proteins bind initially to DnaJ; upon interaction with the DnaJ-bound protein, DnaK hydrolyzes its bound ATP, resulting in the formation of a stable complex. GrpE releases ADP from DnaK; ATP binding to DnaK triggers the release of the substrate protein, thus completing the reaction cycle. Several rounds of ATP-dependent interactions between DnaJ, DnaK and GrpE are required for fully efficient folding. Also involved, together with DnaK and GrpE, in the DNA replication of plasmids through activation of initiation proteins.</text>
</comment>
<comment type="subcellular location">
    <subcellularLocation>
        <location evidence="1 13">Cytoplasm</location>
    </subcellularLocation>
</comment>
<dbReference type="AlphaFoldDB" id="A0A143DCU2"/>
<dbReference type="GO" id="GO:0005737">
    <property type="term" value="C:cytoplasm"/>
    <property type="evidence" value="ECO:0007669"/>
    <property type="project" value="UniProtKB-SubCell"/>
</dbReference>
<dbReference type="InterPro" id="IPR002939">
    <property type="entry name" value="DnaJ_C"/>
</dbReference>
<keyword evidence="7 13" id="KW-0863">Zinc-finger</keyword>
<comment type="subunit">
    <text evidence="2 13">Homodimer.</text>
</comment>
<feature type="binding site" evidence="13">
    <location>
        <position position="146"/>
    </location>
    <ligand>
        <name>Zn(2+)</name>
        <dbReference type="ChEBI" id="CHEBI:29105"/>
        <label>1</label>
    </ligand>
</feature>
<dbReference type="SUPFAM" id="SSF49493">
    <property type="entry name" value="HSP40/DnaJ peptide-binding domain"/>
    <property type="match status" value="2"/>
</dbReference>
<keyword evidence="18" id="KW-1185">Reference proteome</keyword>
<evidence type="ECO:0000256" key="14">
    <source>
        <dbReference type="PROSITE-ProRule" id="PRU00546"/>
    </source>
</evidence>
<keyword evidence="10 13" id="KW-0143">Chaperone</keyword>
<dbReference type="GO" id="GO:0042026">
    <property type="term" value="P:protein refolding"/>
    <property type="evidence" value="ECO:0007669"/>
    <property type="project" value="TreeGrafter"/>
</dbReference>
<evidence type="ECO:0000256" key="7">
    <source>
        <dbReference type="ARBA" id="ARBA00022771"/>
    </source>
</evidence>
<dbReference type="GO" id="GO:0051082">
    <property type="term" value="F:unfolded protein binding"/>
    <property type="evidence" value="ECO:0007669"/>
    <property type="project" value="UniProtKB-UniRule"/>
</dbReference>
<keyword evidence="3 13" id="KW-0963">Cytoplasm</keyword>
<keyword evidence="4 13" id="KW-0235">DNA replication</keyword>
<dbReference type="PROSITE" id="PS50076">
    <property type="entry name" value="DNAJ_2"/>
    <property type="match status" value="1"/>
</dbReference>
<dbReference type="InterPro" id="IPR001623">
    <property type="entry name" value="DnaJ_domain"/>
</dbReference>
<dbReference type="Gene3D" id="1.10.287.110">
    <property type="entry name" value="DnaJ domain"/>
    <property type="match status" value="1"/>
</dbReference>
<dbReference type="PROSITE" id="PS00636">
    <property type="entry name" value="DNAJ_1"/>
    <property type="match status" value="1"/>
</dbReference>
<comment type="cofactor">
    <cofactor evidence="13">
        <name>Zn(2+)</name>
        <dbReference type="ChEBI" id="CHEBI:29105"/>
    </cofactor>
    <text evidence="13">Binds 2 Zn(2+) ions per monomer.</text>
</comment>
<feature type="domain" description="J" evidence="15">
    <location>
        <begin position="6"/>
        <end position="71"/>
    </location>
</feature>
<dbReference type="CDD" id="cd10747">
    <property type="entry name" value="DnaJ_C"/>
    <property type="match status" value="1"/>
</dbReference>
<keyword evidence="8 13" id="KW-0862">Zinc</keyword>
<evidence type="ECO:0000256" key="1">
    <source>
        <dbReference type="ARBA" id="ARBA00004496"/>
    </source>
</evidence>
<dbReference type="STRING" id="1549855.AY555_04360"/>
<dbReference type="Gene3D" id="2.60.260.20">
    <property type="entry name" value="Urease metallochaperone UreE, N-terminal domain"/>
    <property type="match status" value="2"/>
</dbReference>
<feature type="binding site" evidence="13">
    <location>
        <position position="199"/>
    </location>
    <ligand>
        <name>Zn(2+)</name>
        <dbReference type="ChEBI" id="CHEBI:29105"/>
        <label>1</label>
    </ligand>
</feature>
<dbReference type="GeneID" id="53316384"/>
<dbReference type="FunFam" id="2.60.260.20:FF:000004">
    <property type="entry name" value="Molecular chaperone DnaJ"/>
    <property type="match status" value="1"/>
</dbReference>
<keyword evidence="6 13" id="KW-0677">Repeat</keyword>
<keyword evidence="9 13" id="KW-0346">Stress response</keyword>
<evidence type="ECO:0000256" key="9">
    <source>
        <dbReference type="ARBA" id="ARBA00023016"/>
    </source>
</evidence>
<reference evidence="17 18" key="1">
    <citation type="submission" date="2016-02" db="EMBL/GenBank/DDBJ databases">
        <title>Complete Genome of H5569, the type strain of the newly described species Haematospirillium jordaniae.</title>
        <authorList>
            <person name="Nicholson A.C."/>
            <person name="Humrighouse B.W."/>
            <person name="Loparov V."/>
            <person name="McQuiston J.R."/>
        </authorList>
    </citation>
    <scope>NUCLEOTIDE SEQUENCE [LARGE SCALE GENOMIC DNA]</scope>
    <source>
        <strain evidence="17 18">H5569</strain>
    </source>
</reference>
<dbReference type="InterPro" id="IPR001305">
    <property type="entry name" value="HSP_DnaJ_Cys-rich_dom"/>
</dbReference>
<evidence type="ECO:0000256" key="2">
    <source>
        <dbReference type="ARBA" id="ARBA00011738"/>
    </source>
</evidence>
<evidence type="ECO:0000256" key="11">
    <source>
        <dbReference type="ARBA" id="ARBA00061004"/>
    </source>
</evidence>
<dbReference type="InterPro" id="IPR012724">
    <property type="entry name" value="DnaJ"/>
</dbReference>